<dbReference type="AlphaFoldDB" id="A0A2Z6RH51"/>
<sequence length="356" mass="41676">MPFKESKNNLKSQGVDFLTNLHAKPLINFIRYCRHLNLNVIERIIKSNTFLRTSVKNKIIDLFINGNTKFTHLYIPRRFNYKIHLIPGTEYCFSKLEFLSCNTCITNNALNRLTEICKSIKELELIEIINSNYRIVKLIEVPKRLLNVRLITVNCKIDISFYGILEDSLTKQANTVQDFIINKYPIPKILSSFVNLKRLELGCSNFTTVTTWNYLEDLSLPFLETLKTKNVPFRGLISLIENTKGYLTEINIGYVHQLLNDEIDNKRIIQVISQNCPNLKYLKLLITNNNILELEKLLIKCQYLEGLFFIASMNFFYGGYIFDWDSLFEVLVKSSPINLFKFKFYFREAPKLESLK</sequence>
<dbReference type="Proteomes" id="UP000247702">
    <property type="component" value="Unassembled WGS sequence"/>
</dbReference>
<keyword evidence="2" id="KW-1185">Reference proteome</keyword>
<accession>A0A2Z6RH51</accession>
<protein>
    <recommendedName>
        <fullName evidence="3">F-box domain-containing protein</fullName>
    </recommendedName>
</protein>
<dbReference type="EMBL" id="BEXD01003546">
    <property type="protein sequence ID" value="GBC01434.1"/>
    <property type="molecule type" value="Genomic_DNA"/>
</dbReference>
<comment type="caution">
    <text evidence="1">The sequence shown here is derived from an EMBL/GenBank/DDBJ whole genome shotgun (WGS) entry which is preliminary data.</text>
</comment>
<proteinExistence type="predicted"/>
<gene>
    <name evidence="1" type="ORF">RclHR1_04190018</name>
</gene>
<evidence type="ECO:0008006" key="3">
    <source>
        <dbReference type="Google" id="ProtNLM"/>
    </source>
</evidence>
<dbReference type="Gene3D" id="3.80.10.10">
    <property type="entry name" value="Ribonuclease Inhibitor"/>
    <property type="match status" value="1"/>
</dbReference>
<evidence type="ECO:0000313" key="1">
    <source>
        <dbReference type="EMBL" id="GBC01434.1"/>
    </source>
</evidence>
<reference evidence="1 2" key="1">
    <citation type="submission" date="2017-11" db="EMBL/GenBank/DDBJ databases">
        <title>The genome of Rhizophagus clarus HR1 reveals common genetic basis of auxotrophy among arbuscular mycorrhizal fungi.</title>
        <authorList>
            <person name="Kobayashi Y."/>
        </authorList>
    </citation>
    <scope>NUCLEOTIDE SEQUENCE [LARGE SCALE GENOMIC DNA]</scope>
    <source>
        <strain evidence="1 2">HR1</strain>
    </source>
</reference>
<name>A0A2Z6RH51_9GLOM</name>
<dbReference type="SUPFAM" id="SSF52047">
    <property type="entry name" value="RNI-like"/>
    <property type="match status" value="1"/>
</dbReference>
<organism evidence="1 2">
    <name type="scientific">Rhizophagus clarus</name>
    <dbReference type="NCBI Taxonomy" id="94130"/>
    <lineage>
        <taxon>Eukaryota</taxon>
        <taxon>Fungi</taxon>
        <taxon>Fungi incertae sedis</taxon>
        <taxon>Mucoromycota</taxon>
        <taxon>Glomeromycotina</taxon>
        <taxon>Glomeromycetes</taxon>
        <taxon>Glomerales</taxon>
        <taxon>Glomeraceae</taxon>
        <taxon>Rhizophagus</taxon>
    </lineage>
</organism>
<dbReference type="InterPro" id="IPR032675">
    <property type="entry name" value="LRR_dom_sf"/>
</dbReference>
<evidence type="ECO:0000313" key="2">
    <source>
        <dbReference type="Proteomes" id="UP000247702"/>
    </source>
</evidence>